<evidence type="ECO:0000313" key="4">
    <source>
        <dbReference type="Proteomes" id="UP001277761"/>
    </source>
</evidence>
<organism evidence="3 4">
    <name type="scientific">Patulibacter brassicae</name>
    <dbReference type="NCBI Taxonomy" id="1705717"/>
    <lineage>
        <taxon>Bacteria</taxon>
        <taxon>Bacillati</taxon>
        <taxon>Actinomycetota</taxon>
        <taxon>Thermoleophilia</taxon>
        <taxon>Solirubrobacterales</taxon>
        <taxon>Patulibacteraceae</taxon>
        <taxon>Patulibacter</taxon>
    </lineage>
</organism>
<protein>
    <recommendedName>
        <fullName evidence="5">ABC transporter permease</fullName>
    </recommendedName>
</protein>
<proteinExistence type="predicted"/>
<keyword evidence="2" id="KW-1133">Transmembrane helix</keyword>
<feature type="transmembrane region" description="Helical" evidence="2">
    <location>
        <begin position="221"/>
        <end position="241"/>
    </location>
</feature>
<name>A0ABU4VJM6_9ACTN</name>
<sequence>MSTQRQARSPKPIPDPLDPEETLRIERPWRPRLAIMAILAGVLPVIANVLQILATRDLPRDPKTVVSVPDALTSYASGSQGGGLHGFQAEQVAAYGDKAGLIVASSIATAIGLLLAAPVLHGLLRGAFRRRPSFPKWFLWLPFIGVTIFAIGSSLGLSYRAIHMSDFAGLPLAEQTNHAASDAFQSAGDDLGPLLAISGVAQMLFAVSIGAAGLSAMNVGLITRAMGIIGVILAVLVVIPIVDQQGFLRSFWLIAIGFLLLNRWPGGRPVAWDDGRPHPWPTRAEQMEALERAAAAKKNQTSPAQDGDEPAPTPKSSGNRRKRRK</sequence>
<keyword evidence="2" id="KW-0812">Transmembrane</keyword>
<feature type="transmembrane region" description="Helical" evidence="2">
    <location>
        <begin position="247"/>
        <end position="264"/>
    </location>
</feature>
<feature type="transmembrane region" description="Helical" evidence="2">
    <location>
        <begin position="194"/>
        <end position="214"/>
    </location>
</feature>
<evidence type="ECO:0000256" key="1">
    <source>
        <dbReference type="SAM" id="MobiDB-lite"/>
    </source>
</evidence>
<evidence type="ECO:0000313" key="3">
    <source>
        <dbReference type="EMBL" id="MDX8152034.1"/>
    </source>
</evidence>
<reference evidence="3 4" key="1">
    <citation type="submission" date="2023-11" db="EMBL/GenBank/DDBJ databases">
        <authorList>
            <person name="Xu M."/>
            <person name="Jiang T."/>
        </authorList>
    </citation>
    <scope>NUCLEOTIDE SEQUENCE [LARGE SCALE GENOMIC DNA]</scope>
    <source>
        <strain evidence="3 4">SD</strain>
    </source>
</reference>
<feature type="region of interest" description="Disordered" evidence="1">
    <location>
        <begin position="271"/>
        <end position="325"/>
    </location>
</feature>
<keyword evidence="2" id="KW-0472">Membrane</keyword>
<keyword evidence="4" id="KW-1185">Reference proteome</keyword>
<evidence type="ECO:0008006" key="5">
    <source>
        <dbReference type="Google" id="ProtNLM"/>
    </source>
</evidence>
<comment type="caution">
    <text evidence="3">The sequence shown here is derived from an EMBL/GenBank/DDBJ whole genome shotgun (WGS) entry which is preliminary data.</text>
</comment>
<feature type="transmembrane region" description="Helical" evidence="2">
    <location>
        <begin position="33"/>
        <end position="54"/>
    </location>
</feature>
<accession>A0ABU4VJM6</accession>
<feature type="transmembrane region" description="Helical" evidence="2">
    <location>
        <begin position="137"/>
        <end position="162"/>
    </location>
</feature>
<gene>
    <name evidence="3" type="ORF">SK069_10550</name>
</gene>
<dbReference type="RefSeq" id="WP_319954189.1">
    <property type="nucleotide sequence ID" value="NZ_JAXAVX010000004.1"/>
</dbReference>
<feature type="transmembrane region" description="Helical" evidence="2">
    <location>
        <begin position="101"/>
        <end position="125"/>
    </location>
</feature>
<dbReference type="EMBL" id="JAXAVX010000004">
    <property type="protein sequence ID" value="MDX8152034.1"/>
    <property type="molecule type" value="Genomic_DNA"/>
</dbReference>
<evidence type="ECO:0000256" key="2">
    <source>
        <dbReference type="SAM" id="Phobius"/>
    </source>
</evidence>
<dbReference type="Proteomes" id="UP001277761">
    <property type="component" value="Unassembled WGS sequence"/>
</dbReference>
<feature type="region of interest" description="Disordered" evidence="1">
    <location>
        <begin position="1"/>
        <end position="23"/>
    </location>
</feature>